<dbReference type="SUPFAM" id="SSF52540">
    <property type="entry name" value="P-loop containing nucleoside triphosphate hydrolases"/>
    <property type="match status" value="1"/>
</dbReference>
<proteinExistence type="predicted"/>
<dbReference type="GO" id="GO:0016887">
    <property type="term" value="F:ATP hydrolysis activity"/>
    <property type="evidence" value="ECO:0007669"/>
    <property type="project" value="InterPro"/>
</dbReference>
<name>A0A380S6G9_FIBSU</name>
<gene>
    <name evidence="2" type="ORF">SAMN05661053_2236</name>
</gene>
<accession>A0A380S6G9</accession>
<dbReference type="GO" id="GO:0005524">
    <property type="term" value="F:ATP binding"/>
    <property type="evidence" value="ECO:0007669"/>
    <property type="project" value="InterPro"/>
</dbReference>
<dbReference type="Gene3D" id="3.40.50.300">
    <property type="entry name" value="P-loop containing nucleotide triphosphate hydrolases"/>
    <property type="match status" value="1"/>
</dbReference>
<dbReference type="RefSeq" id="WP_109573203.1">
    <property type="nucleotide sequence ID" value="NZ_UHJL01000003.1"/>
</dbReference>
<reference evidence="2 3" key="1">
    <citation type="submission" date="2017-08" db="EMBL/GenBank/DDBJ databases">
        <authorList>
            <person name="de Groot N.N."/>
        </authorList>
    </citation>
    <scope>NUCLEOTIDE SEQUENCE [LARGE SCALE GENOMIC DNA]</scope>
    <source>
        <strain evidence="2 3">HM2</strain>
    </source>
</reference>
<protein>
    <submittedName>
        <fullName evidence="2">AAA domain (Dynein-related subfamily)</fullName>
    </submittedName>
</protein>
<dbReference type="InterPro" id="IPR027417">
    <property type="entry name" value="P-loop_NTPase"/>
</dbReference>
<dbReference type="CDD" id="cd00009">
    <property type="entry name" value="AAA"/>
    <property type="match status" value="1"/>
</dbReference>
<dbReference type="Proteomes" id="UP000255423">
    <property type="component" value="Unassembled WGS sequence"/>
</dbReference>
<evidence type="ECO:0000313" key="2">
    <source>
        <dbReference type="EMBL" id="SUQ24822.1"/>
    </source>
</evidence>
<sequence length="356" mass="40220">MSVRINARELKSLLEATPASQNIMLTGKHGIGKSQILEKFFTSRGERVVILFLGQMSDPGDLIGLPRLDETTGKTLFMPPYWFPTDDKPVVLFLDELNRARPEVLQTIMDLTLTRTLAGRKLPEGSRVISAVNDGEEYQLTDLDPALVSRFNIYEFRPTAQEWLLWASKVGLDSRVIDFISENPEMLDGAAFTREDQGLEKSPDRRGWERVSKILQTNEVSSLLKTIIAGIIGMPAATKFFATINQKRLPSAKEILLGDFAKQKTALKKCSTPELASVNESLFRSIETKSYDEKDTEMVATNFAAYFEFLSDEKFREAQAHFANLYSSSLYPSTMTFAIMHCQKLYKKITEFIKSI</sequence>
<evidence type="ECO:0000313" key="3">
    <source>
        <dbReference type="Proteomes" id="UP000255423"/>
    </source>
</evidence>
<feature type="domain" description="ATPase dynein-related AAA" evidence="1">
    <location>
        <begin position="22"/>
        <end position="151"/>
    </location>
</feature>
<organism evidence="2 3">
    <name type="scientific">Fibrobacter succinogenes</name>
    <name type="common">Bacteroides succinogenes</name>
    <dbReference type="NCBI Taxonomy" id="833"/>
    <lineage>
        <taxon>Bacteria</taxon>
        <taxon>Pseudomonadati</taxon>
        <taxon>Fibrobacterota</taxon>
        <taxon>Fibrobacteria</taxon>
        <taxon>Fibrobacterales</taxon>
        <taxon>Fibrobacteraceae</taxon>
        <taxon>Fibrobacter</taxon>
    </lineage>
</organism>
<dbReference type="InterPro" id="IPR011704">
    <property type="entry name" value="ATPase_dyneun-rel_AAA"/>
</dbReference>
<dbReference type="EMBL" id="UHJL01000003">
    <property type="protein sequence ID" value="SUQ24822.1"/>
    <property type="molecule type" value="Genomic_DNA"/>
</dbReference>
<evidence type="ECO:0000259" key="1">
    <source>
        <dbReference type="Pfam" id="PF07728"/>
    </source>
</evidence>
<dbReference type="Pfam" id="PF07728">
    <property type="entry name" value="AAA_5"/>
    <property type="match status" value="1"/>
</dbReference>
<dbReference type="AlphaFoldDB" id="A0A380S6G9"/>